<evidence type="ECO:0000313" key="5">
    <source>
        <dbReference type="EMBL" id="CAH2053847.1"/>
    </source>
</evidence>
<dbReference type="PANTHER" id="PTHR32054">
    <property type="entry name" value="HEAVY CHAIN, PUTATIVE, EXPRESSED-RELATED-RELATED"/>
    <property type="match status" value="1"/>
</dbReference>
<dbReference type="EMBL" id="OU466859">
    <property type="protein sequence ID" value="CAH2053847.1"/>
    <property type="molecule type" value="Genomic_DNA"/>
</dbReference>
<keyword evidence="2 3" id="KW-0175">Coiled coil</keyword>
<dbReference type="GO" id="GO:0009903">
    <property type="term" value="P:chloroplast avoidance movement"/>
    <property type="evidence" value="ECO:0007669"/>
    <property type="project" value="TreeGrafter"/>
</dbReference>
<name>A0AAU9S0R0_THLAR</name>
<evidence type="ECO:0000313" key="6">
    <source>
        <dbReference type="Proteomes" id="UP000836841"/>
    </source>
</evidence>
<reference evidence="5 6" key="1">
    <citation type="submission" date="2022-03" db="EMBL/GenBank/DDBJ databases">
        <authorList>
            <person name="Nunn A."/>
            <person name="Chopra R."/>
            <person name="Nunn A."/>
            <person name="Contreras Garrido A."/>
        </authorList>
    </citation>
    <scope>NUCLEOTIDE SEQUENCE [LARGE SCALE GENOMIC DNA]</scope>
</reference>
<comment type="similarity">
    <text evidence="1">Belongs to the WEB family.</text>
</comment>
<evidence type="ECO:0000256" key="2">
    <source>
        <dbReference type="ARBA" id="ARBA00023054"/>
    </source>
</evidence>
<gene>
    <name evidence="5" type="ORF">TAV2_LOCUS10288</name>
</gene>
<organism evidence="5 6">
    <name type="scientific">Thlaspi arvense</name>
    <name type="common">Field penny-cress</name>
    <dbReference type="NCBI Taxonomy" id="13288"/>
    <lineage>
        <taxon>Eukaryota</taxon>
        <taxon>Viridiplantae</taxon>
        <taxon>Streptophyta</taxon>
        <taxon>Embryophyta</taxon>
        <taxon>Tracheophyta</taxon>
        <taxon>Spermatophyta</taxon>
        <taxon>Magnoliopsida</taxon>
        <taxon>eudicotyledons</taxon>
        <taxon>Gunneridae</taxon>
        <taxon>Pentapetalae</taxon>
        <taxon>rosids</taxon>
        <taxon>malvids</taxon>
        <taxon>Brassicales</taxon>
        <taxon>Brassicaceae</taxon>
        <taxon>Thlaspideae</taxon>
        <taxon>Thlaspi</taxon>
    </lineage>
</organism>
<evidence type="ECO:0000256" key="1">
    <source>
        <dbReference type="ARBA" id="ARBA00005485"/>
    </source>
</evidence>
<sequence>MATFHSVKDAVKRFDAGFSGGLHLNNRQEQDVLVEETSICPWNKEVNKLKEKIKIAEMAKIEALLELEEAKKTVEHLNHQLGIRGNIRDDDEKALDLSSSVRAVTSELDLAKQLLQRVAEEESQLGIRQNMRSGEKALDLGSNVRVVTSELGVAKESLHRVAEEESELWILMESLKLELQNLKKEHARLKEDEQRETDQAIEELKKEAEDAKTELSLLEGELKIALFEAEETKAAEERLSVSETWDLKSDFRVIAELNESGGELTETEALRACRDETLKKLEMSEREIEDIKAATQDALKKAEMAEEATVVVDAELKRRRKAASRILAESKMCAKSFQSAKEAHKSKSRSKETCLLKC</sequence>
<dbReference type="GO" id="GO:0009904">
    <property type="term" value="P:chloroplast accumulation movement"/>
    <property type="evidence" value="ECO:0007669"/>
    <property type="project" value="TreeGrafter"/>
</dbReference>
<feature type="region of interest" description="Disordered" evidence="4">
    <location>
        <begin position="339"/>
        <end position="358"/>
    </location>
</feature>
<evidence type="ECO:0000256" key="4">
    <source>
        <dbReference type="SAM" id="MobiDB-lite"/>
    </source>
</evidence>
<dbReference type="AlphaFoldDB" id="A0AAU9S0R0"/>
<feature type="coiled-coil region" evidence="3">
    <location>
        <begin position="274"/>
        <end position="308"/>
    </location>
</feature>
<feature type="compositionally biased region" description="Basic and acidic residues" evidence="4">
    <location>
        <begin position="341"/>
        <end position="358"/>
    </location>
</feature>
<feature type="coiled-coil region" evidence="3">
    <location>
        <begin position="172"/>
        <end position="221"/>
    </location>
</feature>
<dbReference type="GO" id="GO:0005829">
    <property type="term" value="C:cytosol"/>
    <property type="evidence" value="ECO:0007669"/>
    <property type="project" value="TreeGrafter"/>
</dbReference>
<dbReference type="Proteomes" id="UP000836841">
    <property type="component" value="Chromosome 3"/>
</dbReference>
<evidence type="ECO:0000256" key="3">
    <source>
        <dbReference type="SAM" id="Coils"/>
    </source>
</evidence>
<dbReference type="PANTHER" id="PTHR32054:SF50">
    <property type="entry name" value="WEB FAMILY PROTEIN"/>
    <property type="match status" value="1"/>
</dbReference>
<feature type="coiled-coil region" evidence="3">
    <location>
        <begin position="46"/>
        <end position="121"/>
    </location>
</feature>
<accession>A0AAU9S0R0</accession>
<protein>
    <submittedName>
        <fullName evidence="5">Uncharacterized protein</fullName>
    </submittedName>
</protein>
<keyword evidence="6" id="KW-1185">Reference proteome</keyword>
<proteinExistence type="inferred from homology"/>